<keyword evidence="3" id="KW-1185">Reference proteome</keyword>
<feature type="compositionally biased region" description="Low complexity" evidence="1">
    <location>
        <begin position="72"/>
        <end position="83"/>
    </location>
</feature>
<gene>
    <name evidence="2" type="ORF">M2152_002270</name>
</gene>
<accession>A0ABT6KQ37</accession>
<dbReference type="EMBL" id="JARXVQ010000001">
    <property type="protein sequence ID" value="MDH6182088.1"/>
    <property type="molecule type" value="Genomic_DNA"/>
</dbReference>
<dbReference type="Proteomes" id="UP001160142">
    <property type="component" value="Unassembled WGS sequence"/>
</dbReference>
<comment type="caution">
    <text evidence="2">The sequence shown here is derived from an EMBL/GenBank/DDBJ whole genome shotgun (WGS) entry which is preliminary data.</text>
</comment>
<proteinExistence type="predicted"/>
<evidence type="ECO:0000256" key="1">
    <source>
        <dbReference type="SAM" id="MobiDB-lite"/>
    </source>
</evidence>
<reference evidence="2 3" key="1">
    <citation type="submission" date="2023-04" db="EMBL/GenBank/DDBJ databases">
        <title>Genome Encyclopedia of Bacteria and Archaea VI: Functional Genomics of Type Strains.</title>
        <authorList>
            <person name="Whitman W."/>
        </authorList>
    </citation>
    <scope>NUCLEOTIDE SEQUENCE [LARGE SCALE GENOMIC DNA]</scope>
    <source>
        <strain evidence="2 3">SG_E_30_P1</strain>
    </source>
</reference>
<sequence>MPWWWCRRGGASASVANPPEGCQALVGALAATYGSTTRKEGQTMNHTDTTGSTTPTSEPVPPAEVDPETGTDPDGTPTENPSG</sequence>
<feature type="region of interest" description="Disordered" evidence="1">
    <location>
        <begin position="35"/>
        <end position="83"/>
    </location>
</feature>
<evidence type="ECO:0000313" key="2">
    <source>
        <dbReference type="EMBL" id="MDH6182088.1"/>
    </source>
</evidence>
<evidence type="ECO:0000313" key="3">
    <source>
        <dbReference type="Proteomes" id="UP001160142"/>
    </source>
</evidence>
<protein>
    <submittedName>
        <fullName evidence="2">Uncharacterized protein</fullName>
    </submittedName>
</protein>
<feature type="compositionally biased region" description="Low complexity" evidence="1">
    <location>
        <begin position="47"/>
        <end position="57"/>
    </location>
</feature>
<organism evidence="2 3">
    <name type="scientific">Antiquaquibacter oligotrophicus</name>
    <dbReference type="NCBI Taxonomy" id="2880260"/>
    <lineage>
        <taxon>Bacteria</taxon>
        <taxon>Bacillati</taxon>
        <taxon>Actinomycetota</taxon>
        <taxon>Actinomycetes</taxon>
        <taxon>Micrococcales</taxon>
        <taxon>Microbacteriaceae</taxon>
        <taxon>Antiquaquibacter</taxon>
    </lineage>
</organism>
<name>A0ABT6KQ37_9MICO</name>